<protein>
    <recommendedName>
        <fullName evidence="10">M18 family aminopeptidase</fullName>
        <ecNumber evidence="10">3.4.11.-</ecNumber>
    </recommendedName>
</protein>
<dbReference type="CDD" id="cd05658">
    <property type="entry name" value="M18_DAP"/>
    <property type="match status" value="1"/>
</dbReference>
<comment type="cofactor">
    <cofactor evidence="1 10">
        <name>Zn(2+)</name>
        <dbReference type="ChEBI" id="CHEBI:29105"/>
    </cofactor>
</comment>
<dbReference type="AlphaFoldDB" id="C5BRP7"/>
<dbReference type="Gene3D" id="3.40.630.10">
    <property type="entry name" value="Zn peptidases"/>
    <property type="match status" value="1"/>
</dbReference>
<dbReference type="RefSeq" id="WP_015819528.1">
    <property type="nucleotide sequence ID" value="NC_012997.1"/>
</dbReference>
<dbReference type="PRINTS" id="PR00932">
    <property type="entry name" value="AMINO1PTASE"/>
</dbReference>
<keyword evidence="3 9" id="KW-0031">Aminopeptidase</keyword>
<evidence type="ECO:0000256" key="5">
    <source>
        <dbReference type="ARBA" id="ARBA00022723"/>
    </source>
</evidence>
<gene>
    <name evidence="11" type="ordered locus">TERTU_1200</name>
</gene>
<evidence type="ECO:0000256" key="2">
    <source>
        <dbReference type="ARBA" id="ARBA00008290"/>
    </source>
</evidence>
<dbReference type="Gene3D" id="2.30.250.10">
    <property type="entry name" value="Aminopeptidase i, Domain 2"/>
    <property type="match status" value="1"/>
</dbReference>
<dbReference type="NCBIfam" id="NF002759">
    <property type="entry name" value="PRK02813.1"/>
    <property type="match status" value="1"/>
</dbReference>
<evidence type="ECO:0000256" key="4">
    <source>
        <dbReference type="ARBA" id="ARBA00022670"/>
    </source>
</evidence>
<dbReference type="InterPro" id="IPR023358">
    <property type="entry name" value="Peptidase_M18_dom2"/>
</dbReference>
<dbReference type="GO" id="GO:0008270">
    <property type="term" value="F:zinc ion binding"/>
    <property type="evidence" value="ECO:0007669"/>
    <property type="project" value="InterPro"/>
</dbReference>
<dbReference type="PANTHER" id="PTHR28570:SF3">
    <property type="entry name" value="ASPARTYL AMINOPEPTIDASE"/>
    <property type="match status" value="1"/>
</dbReference>
<accession>C5BRP7</accession>
<dbReference type="GO" id="GO:0004177">
    <property type="term" value="F:aminopeptidase activity"/>
    <property type="evidence" value="ECO:0007669"/>
    <property type="project" value="UniProtKB-KW"/>
</dbReference>
<keyword evidence="4 9" id="KW-0645">Protease</keyword>
<dbReference type="EC" id="3.4.11.-" evidence="10"/>
<dbReference type="Pfam" id="PF02127">
    <property type="entry name" value="Peptidase_M18"/>
    <property type="match status" value="1"/>
</dbReference>
<dbReference type="SUPFAM" id="SSF101821">
    <property type="entry name" value="Aminopeptidase/glucanase lid domain"/>
    <property type="match status" value="1"/>
</dbReference>
<dbReference type="PANTHER" id="PTHR28570">
    <property type="entry name" value="ASPARTYL AMINOPEPTIDASE"/>
    <property type="match status" value="1"/>
</dbReference>
<keyword evidence="7 9" id="KW-0862">Zinc</keyword>
<evidence type="ECO:0000256" key="1">
    <source>
        <dbReference type="ARBA" id="ARBA00001947"/>
    </source>
</evidence>
<comment type="similarity">
    <text evidence="2 9">Belongs to the peptidase M18 family.</text>
</comment>
<dbReference type="InterPro" id="IPR001948">
    <property type="entry name" value="Peptidase_M18"/>
</dbReference>
<dbReference type="GO" id="GO:0005737">
    <property type="term" value="C:cytoplasm"/>
    <property type="evidence" value="ECO:0007669"/>
    <property type="project" value="UniProtKB-ARBA"/>
</dbReference>
<dbReference type="Proteomes" id="UP000009080">
    <property type="component" value="Chromosome"/>
</dbReference>
<evidence type="ECO:0000256" key="7">
    <source>
        <dbReference type="ARBA" id="ARBA00022833"/>
    </source>
</evidence>
<proteinExistence type="inferred from homology"/>
<keyword evidence="12" id="KW-1185">Reference proteome</keyword>
<evidence type="ECO:0000256" key="10">
    <source>
        <dbReference type="RuleBase" id="RU004387"/>
    </source>
</evidence>
<evidence type="ECO:0000256" key="3">
    <source>
        <dbReference type="ARBA" id="ARBA00022438"/>
    </source>
</evidence>
<dbReference type="OrthoDB" id="5288740at2"/>
<keyword evidence="6 9" id="KW-0378">Hydrolase</keyword>
<dbReference type="SUPFAM" id="SSF53187">
    <property type="entry name" value="Zn-dependent exopeptidases"/>
    <property type="match status" value="1"/>
</dbReference>
<dbReference type="eggNOG" id="COG1362">
    <property type="taxonomic scope" value="Bacteria"/>
</dbReference>
<dbReference type="STRING" id="377629.TERTU_1200"/>
<name>C5BRP7_TERTT</name>
<evidence type="ECO:0000313" key="11">
    <source>
        <dbReference type="EMBL" id="ACR13414.1"/>
    </source>
</evidence>
<evidence type="ECO:0000256" key="6">
    <source>
        <dbReference type="ARBA" id="ARBA00022801"/>
    </source>
</evidence>
<sequence length="431" mass="46606">MSLTRKFADFLDASPTPYHACENLSLLFAAEGFTRLDENTRWQLEPGKKYFFTRGDSSFAAFVVGERPLEETGVRIIGAHTDSPCLKIKPNADRVTKGYHQLGVAVYGGALLAPWFDRDLSIAGRVTYLDGEGALKAALVNFGRAVALIPSLAIHLDRSANEGRAINPQTQMNAILQHAPADARFADILLNELQQSHPEAVEVLDYNLSFYDTQPSATVGLKDELFVGARLDNLASCFLGAEAMLNANTDVTSILICNDHEEIGSNTDLGAQGPMLGELIDRLVSGDAQSRQLTLRRSLMLSVDNAHGVHPNFADKHDDKHGPLLNAGPVVKFDANQSYATGADTAALVRWLARAAEGREAIPLQSFIMRADMRCGSTIGPITSAEIGVRAVDLGIPTFGMHSIRETAGVSDLEQMASLLTRFVSVTDISL</sequence>
<dbReference type="KEGG" id="ttu:TERTU_1200"/>
<evidence type="ECO:0000313" key="12">
    <source>
        <dbReference type="Proteomes" id="UP000009080"/>
    </source>
</evidence>
<dbReference type="EMBL" id="CP001614">
    <property type="protein sequence ID" value="ACR13414.1"/>
    <property type="molecule type" value="Genomic_DNA"/>
</dbReference>
<organism evidence="11 12">
    <name type="scientific">Teredinibacter turnerae (strain ATCC 39867 / T7901)</name>
    <dbReference type="NCBI Taxonomy" id="377629"/>
    <lineage>
        <taxon>Bacteria</taxon>
        <taxon>Pseudomonadati</taxon>
        <taxon>Pseudomonadota</taxon>
        <taxon>Gammaproteobacteria</taxon>
        <taxon>Cellvibrionales</taxon>
        <taxon>Cellvibrionaceae</taxon>
        <taxon>Teredinibacter</taxon>
    </lineage>
</organism>
<evidence type="ECO:0000256" key="9">
    <source>
        <dbReference type="RuleBase" id="RU004386"/>
    </source>
</evidence>
<dbReference type="GO" id="GO:0006508">
    <property type="term" value="P:proteolysis"/>
    <property type="evidence" value="ECO:0007669"/>
    <property type="project" value="UniProtKB-KW"/>
</dbReference>
<keyword evidence="8 9" id="KW-0482">Metalloprotease</keyword>
<evidence type="ECO:0000256" key="8">
    <source>
        <dbReference type="ARBA" id="ARBA00023049"/>
    </source>
</evidence>
<keyword evidence="5 9" id="KW-0479">Metal-binding</keyword>
<reference evidence="11 12" key="1">
    <citation type="journal article" date="2009" name="PLoS ONE">
        <title>The complete genome of Teredinibacter turnerae T7901: an intracellular endosymbiont of marine wood-boring bivalves (shipworms).</title>
        <authorList>
            <person name="Yang J.C."/>
            <person name="Madupu R."/>
            <person name="Durkin A.S."/>
            <person name="Ekborg N.A."/>
            <person name="Pedamallu C.S."/>
            <person name="Hostetler J.B."/>
            <person name="Radune D."/>
            <person name="Toms B.S."/>
            <person name="Henrissat B."/>
            <person name="Coutinho P.M."/>
            <person name="Schwarz S."/>
            <person name="Field L."/>
            <person name="Trindade-Silva A.E."/>
            <person name="Soares C.A.G."/>
            <person name="Elshahawi S."/>
            <person name="Hanora A."/>
            <person name="Schmidt E.W."/>
            <person name="Haygood M.G."/>
            <person name="Posfai J."/>
            <person name="Benner J."/>
            <person name="Madinger C."/>
            <person name="Nove J."/>
            <person name="Anton B."/>
            <person name="Chaudhary K."/>
            <person name="Foster J."/>
            <person name="Holman A."/>
            <person name="Kumar S."/>
            <person name="Lessard P.A."/>
            <person name="Luyten Y.A."/>
            <person name="Slatko B."/>
            <person name="Wood N."/>
            <person name="Wu B."/>
            <person name="Teplitski M."/>
            <person name="Mougous J.D."/>
            <person name="Ward N."/>
            <person name="Eisen J.A."/>
            <person name="Badger J.H."/>
            <person name="Distel D.L."/>
        </authorList>
    </citation>
    <scope>NUCLEOTIDE SEQUENCE [LARGE SCALE GENOMIC DNA]</scope>
    <source>
        <strain evidence="12">ATCC 39867 / T7901</strain>
    </source>
</reference>
<dbReference type="GO" id="GO:0008237">
    <property type="term" value="F:metallopeptidase activity"/>
    <property type="evidence" value="ECO:0007669"/>
    <property type="project" value="UniProtKB-KW"/>
</dbReference>
<dbReference type="HOGENOM" id="CLU_019532_2_0_6"/>